<protein>
    <submittedName>
        <fullName evidence="1">3452_t:CDS:1</fullName>
    </submittedName>
</protein>
<proteinExistence type="predicted"/>
<sequence length="60" mass="6920">VMEFLRRTEAQDYSEVRRKIRLKCKPFLQSLTSPKTGKKLSSLDNRALIASSLSDMFTNL</sequence>
<accession>A0A9N9JPQ0</accession>
<keyword evidence="2" id="KW-1185">Reference proteome</keyword>
<feature type="non-terminal residue" evidence="1">
    <location>
        <position position="60"/>
    </location>
</feature>
<dbReference type="AlphaFoldDB" id="A0A9N9JPQ0"/>
<evidence type="ECO:0000313" key="2">
    <source>
        <dbReference type="Proteomes" id="UP000789342"/>
    </source>
</evidence>
<feature type="non-terminal residue" evidence="1">
    <location>
        <position position="1"/>
    </location>
</feature>
<dbReference type="Proteomes" id="UP000789342">
    <property type="component" value="Unassembled WGS sequence"/>
</dbReference>
<evidence type="ECO:0000313" key="1">
    <source>
        <dbReference type="EMBL" id="CAG8788570.1"/>
    </source>
</evidence>
<gene>
    <name evidence="1" type="ORF">AMORRO_LOCUS17942</name>
</gene>
<organism evidence="1 2">
    <name type="scientific">Acaulospora morrowiae</name>
    <dbReference type="NCBI Taxonomy" id="94023"/>
    <lineage>
        <taxon>Eukaryota</taxon>
        <taxon>Fungi</taxon>
        <taxon>Fungi incertae sedis</taxon>
        <taxon>Mucoromycota</taxon>
        <taxon>Glomeromycotina</taxon>
        <taxon>Glomeromycetes</taxon>
        <taxon>Diversisporales</taxon>
        <taxon>Acaulosporaceae</taxon>
        <taxon>Acaulospora</taxon>
    </lineage>
</organism>
<comment type="caution">
    <text evidence="1">The sequence shown here is derived from an EMBL/GenBank/DDBJ whole genome shotgun (WGS) entry which is preliminary data.</text>
</comment>
<reference evidence="1" key="1">
    <citation type="submission" date="2021-06" db="EMBL/GenBank/DDBJ databases">
        <authorList>
            <person name="Kallberg Y."/>
            <person name="Tangrot J."/>
            <person name="Rosling A."/>
        </authorList>
    </citation>
    <scope>NUCLEOTIDE SEQUENCE</scope>
    <source>
        <strain evidence="1">CL551</strain>
    </source>
</reference>
<dbReference type="EMBL" id="CAJVPV010059131">
    <property type="protein sequence ID" value="CAG8788570.1"/>
    <property type="molecule type" value="Genomic_DNA"/>
</dbReference>
<name>A0A9N9JPQ0_9GLOM</name>